<dbReference type="GO" id="GO:0006206">
    <property type="term" value="P:pyrimidine nucleobase metabolic process"/>
    <property type="evidence" value="ECO:0007669"/>
    <property type="project" value="TreeGrafter"/>
</dbReference>
<dbReference type="GO" id="GO:0009166">
    <property type="term" value="P:nucleotide catabolic process"/>
    <property type="evidence" value="ECO:0007669"/>
    <property type="project" value="TreeGrafter"/>
</dbReference>
<dbReference type="AlphaFoldDB" id="A0A2B7Y6Y0"/>
<dbReference type="STRING" id="1447875.A0A2B7Y6Y0"/>
<accession>A0A2B7Y6Y0</accession>
<dbReference type="SFLD" id="SFLDS00003">
    <property type="entry name" value="Haloacid_Dehalogenase"/>
    <property type="match status" value="1"/>
</dbReference>
<dbReference type="InterPro" id="IPR006439">
    <property type="entry name" value="HAD-SF_hydro_IA"/>
</dbReference>
<feature type="compositionally biased region" description="Polar residues" evidence="1">
    <location>
        <begin position="10"/>
        <end position="19"/>
    </location>
</feature>
<dbReference type="InterPro" id="IPR010237">
    <property type="entry name" value="Pyr-5-nucltdase"/>
</dbReference>
<dbReference type="InterPro" id="IPR052791">
    <property type="entry name" value="SSM1_domain"/>
</dbReference>
<dbReference type="SFLD" id="SFLDG01129">
    <property type="entry name" value="C1.5:_HAD__Beta-PGM__Phosphata"/>
    <property type="match status" value="1"/>
</dbReference>
<dbReference type="Pfam" id="PF00702">
    <property type="entry name" value="Hydrolase"/>
    <property type="match status" value="1"/>
</dbReference>
<dbReference type="PANTHER" id="PTHR47438">
    <property type="entry name" value="PHOSPHATE METABOLISM PROTEIN 8-RELATED"/>
    <property type="match status" value="1"/>
</dbReference>
<evidence type="ECO:0000256" key="1">
    <source>
        <dbReference type="SAM" id="MobiDB-lite"/>
    </source>
</evidence>
<proteinExistence type="predicted"/>
<keyword evidence="3" id="KW-1185">Reference proteome</keyword>
<sequence>MASQEKDLQNGINPEQSSKPGHDSRPVFFFDIDNCPLHNTEIQAGSKIHDIMQTLIDEFFIKHLSLSPEDAIMLHQKYYKEYGLAIEGLTRHHKIDPLEFNSKVDDALPLDSILKPDPQLRALLQDFDTSKVKLWLFTNAYVNHAKRVVKLLDVEDLFEGATFCDYATPPLVCKPAAEMFKKAEEEAGAGAREAGKCYFVDDSALNCTHAQARGWETVHFVEPDITPPGVPASKYQVRRLEELREHFPQFFKSRSAAC</sequence>
<dbReference type="GO" id="GO:0008252">
    <property type="term" value="F:nucleotidase activity"/>
    <property type="evidence" value="ECO:0007669"/>
    <property type="project" value="TreeGrafter"/>
</dbReference>
<reference evidence="2 3" key="1">
    <citation type="submission" date="2017-10" db="EMBL/GenBank/DDBJ databases">
        <title>Comparative genomics in systemic dimorphic fungi from Ajellomycetaceae.</title>
        <authorList>
            <person name="Munoz J.F."/>
            <person name="Mcewen J.G."/>
            <person name="Clay O.K."/>
            <person name="Cuomo C.A."/>
        </authorList>
    </citation>
    <scope>NUCLEOTIDE SEQUENCE [LARGE SCALE GENOMIC DNA]</scope>
    <source>
        <strain evidence="2 3">UAMH5409</strain>
    </source>
</reference>
<gene>
    <name evidence="2" type="ORF">AJ79_01493</name>
</gene>
<evidence type="ECO:0000313" key="3">
    <source>
        <dbReference type="Proteomes" id="UP000223968"/>
    </source>
</evidence>
<dbReference type="InterPro" id="IPR036412">
    <property type="entry name" value="HAD-like_sf"/>
</dbReference>
<comment type="caution">
    <text evidence="2">The sequence shown here is derived from an EMBL/GenBank/DDBJ whole genome shotgun (WGS) entry which is preliminary data.</text>
</comment>
<dbReference type="FunFam" id="1.10.150.450:FF:000001">
    <property type="entry name" value="SDT1p Pyrimidine nucleotidase"/>
    <property type="match status" value="1"/>
</dbReference>
<name>A0A2B7Y6Y0_9EURO</name>
<dbReference type="PANTHER" id="PTHR47438:SF1">
    <property type="entry name" value="PHOSPHATE METABOLISM PROTEIN 8-RELATED"/>
    <property type="match status" value="1"/>
</dbReference>
<feature type="region of interest" description="Disordered" evidence="1">
    <location>
        <begin position="1"/>
        <end position="24"/>
    </location>
</feature>
<dbReference type="InterPro" id="IPR023214">
    <property type="entry name" value="HAD_sf"/>
</dbReference>
<dbReference type="EMBL" id="PDNB01000014">
    <property type="protein sequence ID" value="PGH16849.1"/>
    <property type="molecule type" value="Genomic_DNA"/>
</dbReference>
<protein>
    <submittedName>
        <fullName evidence="2">Pyrimidine 5'-nucleotidase</fullName>
    </submittedName>
</protein>
<evidence type="ECO:0000313" key="2">
    <source>
        <dbReference type="EMBL" id="PGH16849.1"/>
    </source>
</evidence>
<organism evidence="2 3">
    <name type="scientific">Helicocarpus griseus UAMH5409</name>
    <dbReference type="NCBI Taxonomy" id="1447875"/>
    <lineage>
        <taxon>Eukaryota</taxon>
        <taxon>Fungi</taxon>
        <taxon>Dikarya</taxon>
        <taxon>Ascomycota</taxon>
        <taxon>Pezizomycotina</taxon>
        <taxon>Eurotiomycetes</taxon>
        <taxon>Eurotiomycetidae</taxon>
        <taxon>Onygenales</taxon>
        <taxon>Ajellomycetaceae</taxon>
        <taxon>Helicocarpus</taxon>
    </lineage>
</organism>
<dbReference type="NCBIfam" id="TIGR01993">
    <property type="entry name" value="Pyr-5-nucltdase"/>
    <property type="match status" value="1"/>
</dbReference>
<dbReference type="SUPFAM" id="SSF56784">
    <property type="entry name" value="HAD-like"/>
    <property type="match status" value="1"/>
</dbReference>
<dbReference type="Proteomes" id="UP000223968">
    <property type="component" value="Unassembled WGS sequence"/>
</dbReference>
<dbReference type="NCBIfam" id="TIGR01509">
    <property type="entry name" value="HAD-SF-IA-v3"/>
    <property type="match status" value="1"/>
</dbReference>
<dbReference type="Gene3D" id="1.10.150.450">
    <property type="match status" value="1"/>
</dbReference>
<dbReference type="Gene3D" id="3.40.50.1000">
    <property type="entry name" value="HAD superfamily/HAD-like"/>
    <property type="match status" value="1"/>
</dbReference>
<dbReference type="SFLD" id="SFLDG01132">
    <property type="entry name" value="C1.5.3:_5'-Nucleotidase_Like"/>
    <property type="match status" value="1"/>
</dbReference>
<dbReference type="OrthoDB" id="1065058at2759"/>